<dbReference type="NCBIfam" id="TIGR00112">
    <property type="entry name" value="proC"/>
    <property type="match status" value="1"/>
</dbReference>
<evidence type="ECO:0000313" key="6">
    <source>
        <dbReference type="EMBL" id="CAB4600196.1"/>
    </source>
</evidence>
<dbReference type="SUPFAM" id="SSF51735">
    <property type="entry name" value="NAD(P)-binding Rossmann-fold domains"/>
    <property type="match status" value="1"/>
</dbReference>
<evidence type="ECO:0000259" key="4">
    <source>
        <dbReference type="Pfam" id="PF03807"/>
    </source>
</evidence>
<keyword evidence="3" id="KW-0560">Oxidoreductase</keyword>
<gene>
    <name evidence="6" type="ORF">UFOPK1811_00737</name>
</gene>
<dbReference type="Pfam" id="PF03807">
    <property type="entry name" value="F420_oxidored"/>
    <property type="match status" value="1"/>
</dbReference>
<sequence length="267" mass="27772">MSQILIIGAGAMGEAIIAGLIKSGTVPSSISILEKRQERSKEICAQYGVGELSGLEALSGFAAIFLIVKPQDLATSVAEISDQISAESLLISLAAGKKIAGIESALKGKKVPVIRVMPNTPALVGEGMAAISRGTHCSEQDLALAEKLLNGTGKVIRVEEHLQDAVTALSGSGPAYFFLIIEAMVAAGIELGLTPEDAHQLSIQTIYGAATMLRDSGKTPTTLRENVTSPNGTTAAALKTLNERGIHEIFSAALLAARDRSRELAQG</sequence>
<dbReference type="PANTHER" id="PTHR11645:SF0">
    <property type="entry name" value="PYRROLINE-5-CARBOXYLATE REDUCTASE 3"/>
    <property type="match status" value="1"/>
</dbReference>
<dbReference type="InterPro" id="IPR029036">
    <property type="entry name" value="P5CR_dimer"/>
</dbReference>
<dbReference type="InterPro" id="IPR008927">
    <property type="entry name" value="6-PGluconate_DH-like_C_sf"/>
</dbReference>
<dbReference type="PROSITE" id="PS00521">
    <property type="entry name" value="P5CR"/>
    <property type="match status" value="1"/>
</dbReference>
<dbReference type="GO" id="GO:0055129">
    <property type="term" value="P:L-proline biosynthetic process"/>
    <property type="evidence" value="ECO:0007669"/>
    <property type="project" value="TreeGrafter"/>
</dbReference>
<evidence type="ECO:0000256" key="2">
    <source>
        <dbReference type="ARBA" id="ARBA00022857"/>
    </source>
</evidence>
<dbReference type="PIRSF" id="PIRSF000193">
    <property type="entry name" value="Pyrrol-5-carb_rd"/>
    <property type="match status" value="1"/>
</dbReference>
<dbReference type="AlphaFoldDB" id="A0A6J6GFW8"/>
<accession>A0A6J6GFW8</accession>
<dbReference type="PANTHER" id="PTHR11645">
    <property type="entry name" value="PYRROLINE-5-CARBOXYLATE REDUCTASE"/>
    <property type="match status" value="1"/>
</dbReference>
<comment type="similarity">
    <text evidence="1">Belongs to the pyrroline-5-carboxylate reductase family.</text>
</comment>
<organism evidence="6">
    <name type="scientific">freshwater metagenome</name>
    <dbReference type="NCBI Taxonomy" id="449393"/>
    <lineage>
        <taxon>unclassified sequences</taxon>
        <taxon>metagenomes</taxon>
        <taxon>ecological metagenomes</taxon>
    </lineage>
</organism>
<evidence type="ECO:0000256" key="3">
    <source>
        <dbReference type="ARBA" id="ARBA00023002"/>
    </source>
</evidence>
<feature type="domain" description="Pyrroline-5-carboxylate reductase catalytic N-terminal" evidence="4">
    <location>
        <begin position="4"/>
        <end position="96"/>
    </location>
</feature>
<dbReference type="InterPro" id="IPR028939">
    <property type="entry name" value="P5C_Rdtase_cat_N"/>
</dbReference>
<evidence type="ECO:0000259" key="5">
    <source>
        <dbReference type="Pfam" id="PF14748"/>
    </source>
</evidence>
<name>A0A6J6GFW8_9ZZZZ</name>
<dbReference type="FunFam" id="1.10.3730.10:FF:000001">
    <property type="entry name" value="Pyrroline-5-carboxylate reductase"/>
    <property type="match status" value="1"/>
</dbReference>
<reference evidence="6" key="1">
    <citation type="submission" date="2020-05" db="EMBL/GenBank/DDBJ databases">
        <authorList>
            <person name="Chiriac C."/>
            <person name="Salcher M."/>
            <person name="Ghai R."/>
            <person name="Kavagutti S V."/>
        </authorList>
    </citation>
    <scope>NUCLEOTIDE SEQUENCE</scope>
</reference>
<dbReference type="InterPro" id="IPR036291">
    <property type="entry name" value="NAD(P)-bd_dom_sf"/>
</dbReference>
<dbReference type="Gene3D" id="1.10.3730.10">
    <property type="entry name" value="ProC C-terminal domain-like"/>
    <property type="match status" value="1"/>
</dbReference>
<dbReference type="HAMAP" id="MF_01925">
    <property type="entry name" value="P5C_reductase"/>
    <property type="match status" value="1"/>
</dbReference>
<dbReference type="SUPFAM" id="SSF48179">
    <property type="entry name" value="6-phosphogluconate dehydrogenase C-terminal domain-like"/>
    <property type="match status" value="1"/>
</dbReference>
<protein>
    <submittedName>
        <fullName evidence="6">Unannotated protein</fullName>
    </submittedName>
</protein>
<dbReference type="InterPro" id="IPR053790">
    <property type="entry name" value="P5CR-like_CS"/>
</dbReference>
<dbReference type="EMBL" id="CAEZUJ010000023">
    <property type="protein sequence ID" value="CAB4600196.1"/>
    <property type="molecule type" value="Genomic_DNA"/>
</dbReference>
<dbReference type="Pfam" id="PF14748">
    <property type="entry name" value="P5CR_dimer"/>
    <property type="match status" value="1"/>
</dbReference>
<keyword evidence="2" id="KW-0521">NADP</keyword>
<feature type="domain" description="Pyrroline-5-carboxylate reductase dimerisation" evidence="5">
    <location>
        <begin position="160"/>
        <end position="264"/>
    </location>
</feature>
<evidence type="ECO:0000256" key="1">
    <source>
        <dbReference type="ARBA" id="ARBA00005525"/>
    </source>
</evidence>
<dbReference type="Gene3D" id="3.40.50.720">
    <property type="entry name" value="NAD(P)-binding Rossmann-like Domain"/>
    <property type="match status" value="1"/>
</dbReference>
<dbReference type="InterPro" id="IPR000304">
    <property type="entry name" value="Pyrroline-COOH_reductase"/>
</dbReference>
<dbReference type="GO" id="GO:0004735">
    <property type="term" value="F:pyrroline-5-carboxylate reductase activity"/>
    <property type="evidence" value="ECO:0007669"/>
    <property type="project" value="InterPro"/>
</dbReference>
<proteinExistence type="inferred from homology"/>